<proteinExistence type="predicted"/>
<comment type="caution">
    <text evidence="2">The sequence shown here is derived from an EMBL/GenBank/DDBJ whole genome shotgun (WGS) entry which is preliminary data.</text>
</comment>
<evidence type="ECO:0000313" key="2">
    <source>
        <dbReference type="EMBL" id="CAF9942506.1"/>
    </source>
</evidence>
<dbReference type="EMBL" id="CAJPDR010000763">
    <property type="protein sequence ID" value="CAF9942506.1"/>
    <property type="molecule type" value="Genomic_DNA"/>
</dbReference>
<dbReference type="AlphaFoldDB" id="A0A8H3J868"/>
<organism evidence="2 3">
    <name type="scientific">Alectoria fallacina</name>
    <dbReference type="NCBI Taxonomy" id="1903189"/>
    <lineage>
        <taxon>Eukaryota</taxon>
        <taxon>Fungi</taxon>
        <taxon>Dikarya</taxon>
        <taxon>Ascomycota</taxon>
        <taxon>Pezizomycotina</taxon>
        <taxon>Lecanoromycetes</taxon>
        <taxon>OSLEUM clade</taxon>
        <taxon>Lecanoromycetidae</taxon>
        <taxon>Lecanorales</taxon>
        <taxon>Lecanorineae</taxon>
        <taxon>Parmeliaceae</taxon>
        <taxon>Alectoria</taxon>
    </lineage>
</organism>
<name>A0A8H3J868_9LECA</name>
<dbReference type="Gene3D" id="3.40.50.1820">
    <property type="entry name" value="alpha/beta hydrolase"/>
    <property type="match status" value="1"/>
</dbReference>
<dbReference type="PANTHER" id="PTHR43433:SF5">
    <property type="entry name" value="AB HYDROLASE-1 DOMAIN-CONTAINING PROTEIN"/>
    <property type="match status" value="1"/>
</dbReference>
<dbReference type="OrthoDB" id="19657at2759"/>
<accession>A0A8H3J868</accession>
<gene>
    <name evidence="2" type="ORF">ALECFALPRED_009781</name>
</gene>
<dbReference type="PRINTS" id="PR00111">
    <property type="entry name" value="ABHYDROLASE"/>
</dbReference>
<dbReference type="PANTHER" id="PTHR43433">
    <property type="entry name" value="HYDROLASE, ALPHA/BETA FOLD FAMILY PROTEIN"/>
    <property type="match status" value="1"/>
</dbReference>
<evidence type="ECO:0000259" key="1">
    <source>
        <dbReference type="Pfam" id="PF00561"/>
    </source>
</evidence>
<dbReference type="Proteomes" id="UP000664203">
    <property type="component" value="Unassembled WGS sequence"/>
</dbReference>
<sequence>MPLTVAEIVEHPAFNSVIWDLKPTTKGKCAVAHTRGGPIDIAYEIHGTGPIKLVWIMGLGAFKWYWQRQTIDFGHQQASKYSCLIFDNRGMAESDKPVMRYSTSEMAKDTFELLDQLGWIGEKSVHVIGISMGGMIAQEMAYREPERIASLSLVSTAAQLKNTTGYFENLRSRINIFIPKSIDKQIAQVKTHVSASWLSQPDQDGRFPTNGDRFAAQELTKRQDIDGFTRKGFICQALAAGYHKKSPNQLKQIADKVGRERILVIHGTADNLITVPHAEVLVRELGGEERGVEKRIFDGRGHYIPIEEREAFRGLIEGIVGKAEGIR</sequence>
<keyword evidence="3" id="KW-1185">Reference proteome</keyword>
<dbReference type="InterPro" id="IPR000073">
    <property type="entry name" value="AB_hydrolase_1"/>
</dbReference>
<dbReference type="SUPFAM" id="SSF53474">
    <property type="entry name" value="alpha/beta-Hydrolases"/>
    <property type="match status" value="1"/>
</dbReference>
<feature type="domain" description="AB hydrolase-1" evidence="1">
    <location>
        <begin position="58"/>
        <end position="308"/>
    </location>
</feature>
<reference evidence="2" key="1">
    <citation type="submission" date="2021-03" db="EMBL/GenBank/DDBJ databases">
        <authorList>
            <person name="Tagirdzhanova G."/>
        </authorList>
    </citation>
    <scope>NUCLEOTIDE SEQUENCE</scope>
</reference>
<dbReference type="Pfam" id="PF00561">
    <property type="entry name" value="Abhydrolase_1"/>
    <property type="match status" value="1"/>
</dbReference>
<evidence type="ECO:0000313" key="3">
    <source>
        <dbReference type="Proteomes" id="UP000664203"/>
    </source>
</evidence>
<protein>
    <recommendedName>
        <fullName evidence="1">AB hydrolase-1 domain-containing protein</fullName>
    </recommendedName>
</protein>
<dbReference type="InterPro" id="IPR050471">
    <property type="entry name" value="AB_hydrolase"/>
</dbReference>
<dbReference type="InterPro" id="IPR029058">
    <property type="entry name" value="AB_hydrolase_fold"/>
</dbReference>